<dbReference type="InParanoid" id="A0A316VR34"/>
<feature type="compositionally biased region" description="Basic and acidic residues" evidence="3">
    <location>
        <begin position="111"/>
        <end position="121"/>
    </location>
</feature>
<dbReference type="Pfam" id="PF00149">
    <property type="entry name" value="Metallophos"/>
    <property type="match status" value="1"/>
</dbReference>
<feature type="compositionally biased region" description="Pro residues" evidence="3">
    <location>
        <begin position="129"/>
        <end position="144"/>
    </location>
</feature>
<proteinExistence type="predicted"/>
<dbReference type="SUPFAM" id="SSF56300">
    <property type="entry name" value="Metallo-dependent phosphatases"/>
    <property type="match status" value="1"/>
</dbReference>
<reference evidence="6 7" key="1">
    <citation type="journal article" date="2018" name="Mol. Biol. Evol.">
        <title>Broad Genomic Sampling Reveals a Smut Pathogenic Ancestry of the Fungal Clade Ustilaginomycotina.</title>
        <authorList>
            <person name="Kijpornyongpan T."/>
            <person name="Mondo S.J."/>
            <person name="Barry K."/>
            <person name="Sandor L."/>
            <person name="Lee J."/>
            <person name="Lipzen A."/>
            <person name="Pangilinan J."/>
            <person name="LaButti K."/>
            <person name="Hainaut M."/>
            <person name="Henrissat B."/>
            <person name="Grigoriev I.V."/>
            <person name="Spatafora J.W."/>
            <person name="Aime M.C."/>
        </authorList>
    </citation>
    <scope>NUCLEOTIDE SEQUENCE [LARGE SCALE GENOMIC DNA]</scope>
    <source>
        <strain evidence="6 7">MCA 4658</strain>
    </source>
</reference>
<sequence>MDRKSQSNPQAWWGKERSPRLERLPLYQHLPPTSSKALHASIPPGDPPTTAAPTSFVSRMRLLATLIVLSVLCTYAVSLPGTSATGPSSQDYVAPSTFPVGAFRGYYEPPGDYRKEPRPKIQDAASGKPFPPTLDQPFPLPTEPPAEDAVLPSPTSPATDPEALYNTLMANLSATLNNTQSDRCERCVQGLRIGQTLARSAPKLVPRALQELCTKFNVSSTSSGLSQQESCRRTYTAANLGGSYAQVLSYADFTSAGSTDGQYLCSYVVKGSPCSKPKPRTFDESFLDEWFGGKQRLAALTKRQAEQTASIATGPSLSKRGNDVPDTHQDGLLRLLHLSDFHVDPRFFIGGEGACTSGQCCRSDSFNSSVSSGPPLPAGSLPATSNLTEAATYWGNYKCDSPWPLALSAMQAVKHLNGGREVDFTVNTGDITTHDSTWHLSRDLVRYTEQAVFDSMRRFLGKGPVFSAVGNHDTAPSDFASPDSIPGDTRGQFSYDWNNLARLFEAQGWFTHKEAKQVGRHYGGYSVSPRKGLRIITLNTDFWYKGNIYNFINTTDPDVSGTLRWVTDELFAAEGREERVWIVGHVLSGWDGTNPLPNPTSLFYEIVTRFSPRTLAHIFLGHTHEDQFNLFYDSKSPSASVPGPQRSTRDVKAVSFMGPSITPGSNVNTAFRIYKVDPKTYSVMDYDEWYTNVDDFAGLPETHHGPVWKHLYSAREAYGNFSSSVAAGSYVAPVNLVANSVWPTSAPLNASVSLGPDVWQRGSPELTPALLHSNKFWASVTDEMLARPSLIDAFRTRQGRNSPRTKPFPSDEARQAQVCYMRSGSSVTGQMCPQGYGSVQS</sequence>
<feature type="region of interest" description="Disordered" evidence="3">
    <location>
        <begin position="795"/>
        <end position="814"/>
    </location>
</feature>
<keyword evidence="1" id="KW-0378">Hydrolase</keyword>
<gene>
    <name evidence="6" type="ORF">IE81DRAFT_326447</name>
</gene>
<feature type="region of interest" description="Disordered" evidence="3">
    <location>
        <begin position="109"/>
        <end position="157"/>
    </location>
</feature>
<keyword evidence="2" id="KW-0325">Glycoprotein</keyword>
<dbReference type="InterPro" id="IPR004843">
    <property type="entry name" value="Calcineurin-like_PHP"/>
</dbReference>
<evidence type="ECO:0000256" key="3">
    <source>
        <dbReference type="SAM" id="MobiDB-lite"/>
    </source>
</evidence>
<dbReference type="EMBL" id="KZ819462">
    <property type="protein sequence ID" value="PWN39508.1"/>
    <property type="molecule type" value="Genomic_DNA"/>
</dbReference>
<dbReference type="OrthoDB" id="282973at2759"/>
<organism evidence="6 7">
    <name type="scientific">Ceraceosorus guamensis</name>
    <dbReference type="NCBI Taxonomy" id="1522189"/>
    <lineage>
        <taxon>Eukaryota</taxon>
        <taxon>Fungi</taxon>
        <taxon>Dikarya</taxon>
        <taxon>Basidiomycota</taxon>
        <taxon>Ustilaginomycotina</taxon>
        <taxon>Exobasidiomycetes</taxon>
        <taxon>Ceraceosorales</taxon>
        <taxon>Ceraceosoraceae</taxon>
        <taxon>Ceraceosorus</taxon>
    </lineage>
</organism>
<dbReference type="PANTHER" id="PTHR10340:SF27">
    <property type="entry name" value="ACL091CP"/>
    <property type="match status" value="1"/>
</dbReference>
<evidence type="ECO:0000259" key="5">
    <source>
        <dbReference type="Pfam" id="PF00149"/>
    </source>
</evidence>
<feature type="domain" description="Calcineurin-like phosphoesterase" evidence="5">
    <location>
        <begin position="334"/>
        <end position="625"/>
    </location>
</feature>
<evidence type="ECO:0000313" key="7">
    <source>
        <dbReference type="Proteomes" id="UP000245783"/>
    </source>
</evidence>
<keyword evidence="4" id="KW-1133">Transmembrane helix</keyword>
<dbReference type="Proteomes" id="UP000245783">
    <property type="component" value="Unassembled WGS sequence"/>
</dbReference>
<accession>A0A316VR34</accession>
<evidence type="ECO:0000313" key="6">
    <source>
        <dbReference type="EMBL" id="PWN39508.1"/>
    </source>
</evidence>
<dbReference type="Gene3D" id="3.60.21.10">
    <property type="match status" value="1"/>
</dbReference>
<dbReference type="InterPro" id="IPR041805">
    <property type="entry name" value="ASMase/PPN1_MPP"/>
</dbReference>
<dbReference type="InterPro" id="IPR029052">
    <property type="entry name" value="Metallo-depent_PP-like"/>
</dbReference>
<dbReference type="CDD" id="cd00842">
    <property type="entry name" value="MPP_ASMase"/>
    <property type="match status" value="1"/>
</dbReference>
<keyword evidence="7" id="KW-1185">Reference proteome</keyword>
<dbReference type="STRING" id="1522189.A0A316VR34"/>
<dbReference type="GO" id="GO:0005615">
    <property type="term" value="C:extracellular space"/>
    <property type="evidence" value="ECO:0007669"/>
    <property type="project" value="TreeGrafter"/>
</dbReference>
<keyword evidence="4" id="KW-0812">Transmembrane</keyword>
<dbReference type="GeneID" id="37036690"/>
<protein>
    <recommendedName>
        <fullName evidence="5">Calcineurin-like phosphoesterase domain-containing protein</fullName>
    </recommendedName>
</protein>
<keyword evidence="4" id="KW-0472">Membrane</keyword>
<evidence type="ECO:0000256" key="2">
    <source>
        <dbReference type="ARBA" id="ARBA00023180"/>
    </source>
</evidence>
<dbReference type="PANTHER" id="PTHR10340">
    <property type="entry name" value="SPHINGOMYELIN PHOSPHODIESTERASE"/>
    <property type="match status" value="1"/>
</dbReference>
<feature type="transmembrane region" description="Helical" evidence="4">
    <location>
        <begin position="62"/>
        <end position="81"/>
    </location>
</feature>
<name>A0A316VR34_9BASI</name>
<evidence type="ECO:0000256" key="4">
    <source>
        <dbReference type="SAM" id="Phobius"/>
    </source>
</evidence>
<evidence type="ECO:0000256" key="1">
    <source>
        <dbReference type="ARBA" id="ARBA00022801"/>
    </source>
</evidence>
<dbReference type="GO" id="GO:0008081">
    <property type="term" value="F:phosphoric diester hydrolase activity"/>
    <property type="evidence" value="ECO:0007669"/>
    <property type="project" value="TreeGrafter"/>
</dbReference>
<dbReference type="RefSeq" id="XP_025366668.1">
    <property type="nucleotide sequence ID" value="XM_025514820.1"/>
</dbReference>
<dbReference type="AlphaFoldDB" id="A0A316VR34"/>